<dbReference type="Proteomes" id="UP000800093">
    <property type="component" value="Unassembled WGS sequence"/>
</dbReference>
<dbReference type="OrthoDB" id="5315684at2759"/>
<dbReference type="EMBL" id="ML986580">
    <property type="protein sequence ID" value="KAF2269987.1"/>
    <property type="molecule type" value="Genomic_DNA"/>
</dbReference>
<evidence type="ECO:0000313" key="1">
    <source>
        <dbReference type="EMBL" id="KAF2269987.1"/>
    </source>
</evidence>
<keyword evidence="2" id="KW-1185">Reference proteome</keyword>
<evidence type="ECO:0000313" key="2">
    <source>
        <dbReference type="Proteomes" id="UP000800093"/>
    </source>
</evidence>
<comment type="caution">
    <text evidence="1">The sequence shown here is derived from an EMBL/GenBank/DDBJ whole genome shotgun (WGS) entry which is preliminary data.</text>
</comment>
<reference evidence="2" key="1">
    <citation type="journal article" date="2020" name="Stud. Mycol.">
        <title>101 Dothideomycetes genomes: A test case for predicting lifestyles and emergence of pathogens.</title>
        <authorList>
            <person name="Haridas S."/>
            <person name="Albert R."/>
            <person name="Binder M."/>
            <person name="Bloem J."/>
            <person name="LaButti K."/>
            <person name="Salamov A."/>
            <person name="Andreopoulos B."/>
            <person name="Baker S."/>
            <person name="Barry K."/>
            <person name="Bills G."/>
            <person name="Bluhm B."/>
            <person name="Cannon C."/>
            <person name="Castanera R."/>
            <person name="Culley D."/>
            <person name="Daum C."/>
            <person name="Ezra D."/>
            <person name="Gonzalez J."/>
            <person name="Henrissat B."/>
            <person name="Kuo A."/>
            <person name="Liang C."/>
            <person name="Lipzen A."/>
            <person name="Lutzoni F."/>
            <person name="Magnuson J."/>
            <person name="Mondo S."/>
            <person name="Nolan M."/>
            <person name="Ohm R."/>
            <person name="Pangilinan J."/>
            <person name="Park H.-J."/>
            <person name="Ramirez L."/>
            <person name="Alfaro M."/>
            <person name="Sun H."/>
            <person name="Tritt A."/>
            <person name="Yoshinaga Y."/>
            <person name="Zwiers L.-H."/>
            <person name="Turgeon B."/>
            <person name="Goodwin S."/>
            <person name="Spatafora J."/>
            <person name="Crous P."/>
            <person name="Grigoriev I."/>
        </authorList>
    </citation>
    <scope>NUCLEOTIDE SEQUENCE [LARGE SCALE GENOMIC DNA]</scope>
    <source>
        <strain evidence="2">CBS 304.66</strain>
    </source>
</reference>
<dbReference type="AlphaFoldDB" id="A0A9P4NB56"/>
<organism evidence="1 2">
    <name type="scientific">Lojkania enalia</name>
    <dbReference type="NCBI Taxonomy" id="147567"/>
    <lineage>
        <taxon>Eukaryota</taxon>
        <taxon>Fungi</taxon>
        <taxon>Dikarya</taxon>
        <taxon>Ascomycota</taxon>
        <taxon>Pezizomycotina</taxon>
        <taxon>Dothideomycetes</taxon>
        <taxon>Pleosporomycetidae</taxon>
        <taxon>Pleosporales</taxon>
        <taxon>Pleosporales incertae sedis</taxon>
        <taxon>Lojkania</taxon>
    </lineage>
</organism>
<protein>
    <submittedName>
        <fullName evidence="1">Uncharacterized protein</fullName>
    </submittedName>
</protein>
<accession>A0A9P4NB56</accession>
<proteinExistence type="predicted"/>
<sequence>MHIQWRVENCRVPVPLGDCSIHPLLRDARTFRACVMDGGTNGKGLKARDVIFTALQKIDEHYGMAWRLTSWVVSHWDADHHEGRRRWTPAKTNTFGSVTQPESLSKSLGTILFLVVGANGFGIGNTIAHQAHTSKNQVSILALLIWPNASCAPHFTGGDGNPEVTLVYVIGWSNMA</sequence>
<name>A0A9P4NB56_9PLEO</name>
<gene>
    <name evidence="1" type="ORF">CC78DRAFT_539264</name>
</gene>